<evidence type="ECO:0000256" key="2">
    <source>
        <dbReference type="SAM" id="SignalP"/>
    </source>
</evidence>
<feature type="transmembrane region" description="Helical" evidence="1">
    <location>
        <begin position="326"/>
        <end position="352"/>
    </location>
</feature>
<dbReference type="InterPro" id="IPR041033">
    <property type="entry name" value="SpaA_PFL_dom_1"/>
</dbReference>
<dbReference type="Pfam" id="PF17802">
    <property type="entry name" value="SpaA"/>
    <property type="match status" value="1"/>
</dbReference>
<organism evidence="5 6">
    <name type="scientific">Leuconostoc lactis</name>
    <dbReference type="NCBI Taxonomy" id="1246"/>
    <lineage>
        <taxon>Bacteria</taxon>
        <taxon>Bacillati</taxon>
        <taxon>Bacillota</taxon>
        <taxon>Bacilli</taxon>
        <taxon>Lactobacillales</taxon>
        <taxon>Lactobacillaceae</taxon>
        <taxon>Leuconostoc</taxon>
    </lineage>
</organism>
<feature type="domain" description="SpaA-like prealbumin fold" evidence="4">
    <location>
        <begin position="186"/>
        <end position="275"/>
    </location>
</feature>
<dbReference type="GeneID" id="66532128"/>
<dbReference type="EMBL" id="CP042387">
    <property type="protein sequence ID" value="QEA44608.1"/>
    <property type="molecule type" value="Genomic_DNA"/>
</dbReference>
<keyword evidence="1" id="KW-0812">Transmembrane</keyword>
<feature type="chain" id="PRO_5042954271" description="Isopeptide-forming domain-containing fimbrial protein" evidence="2">
    <location>
        <begin position="26"/>
        <end position="365"/>
    </location>
</feature>
<keyword evidence="2" id="KW-0732">Signal</keyword>
<dbReference type="Pfam" id="PF16555">
    <property type="entry name" value="GramPos_pilinD1"/>
    <property type="match status" value="1"/>
</dbReference>
<name>A0AAP9ED04_LEULA</name>
<dbReference type="Proteomes" id="UP000321298">
    <property type="component" value="Chromosome"/>
</dbReference>
<evidence type="ECO:0008006" key="7">
    <source>
        <dbReference type="Google" id="ProtNLM"/>
    </source>
</evidence>
<dbReference type="AlphaFoldDB" id="A0AAP9ED04"/>
<sequence length="365" mass="41264">MIKKMMISIVTILSAVLLNFSLSHKDVEADVFSPVTIKLNHQLSVYGSDSMAYMPGANVTFELYDLTNDYQKHQNDENYFQTLKSLNQGIEKYIKQNNVQLVETERTDENGQAIFHADKSIGKAYLIVQEQVKHFDNNGLVYEQMTDPIAFVPADQKVRQDILTIDTKSAIVTRVPYFFKYGRTLDQKETPLAGVKFVFYRLNNNRREYLTNDNNWQIVTNPLHDSAIKKIVSDGNGLVALNDTKLVAGEYYFEEVATLKNFEISKLAQQIKVNIPEVNSVNNVLPITVNGQPLSKVSAGTMPDYVMKNAQPRILNYQKKPTVLPALPATGVAIGSISVIGLVMVMVILVLFMKQRNRKKKGEYK</sequence>
<feature type="domain" description="Gram-positive pilin subunit D1 N-terminal" evidence="3">
    <location>
        <begin position="55"/>
        <end position="133"/>
    </location>
</feature>
<feature type="signal peptide" evidence="2">
    <location>
        <begin position="1"/>
        <end position="25"/>
    </location>
</feature>
<dbReference type="RefSeq" id="WP_147001342.1">
    <property type="nucleotide sequence ID" value="NZ_CP042387.1"/>
</dbReference>
<keyword evidence="1" id="KW-0472">Membrane</keyword>
<keyword evidence="6" id="KW-1185">Reference proteome</keyword>
<accession>A0AAP9ED04</accession>
<gene>
    <name evidence="5" type="ORF">FGL83_07940</name>
</gene>
<keyword evidence="1" id="KW-1133">Transmembrane helix</keyword>
<proteinExistence type="predicted"/>
<dbReference type="Gene3D" id="2.60.40.10">
    <property type="entry name" value="Immunoglobulins"/>
    <property type="match status" value="2"/>
</dbReference>
<evidence type="ECO:0000313" key="5">
    <source>
        <dbReference type="EMBL" id="QEA44608.1"/>
    </source>
</evidence>
<evidence type="ECO:0000313" key="6">
    <source>
        <dbReference type="Proteomes" id="UP000321298"/>
    </source>
</evidence>
<evidence type="ECO:0000256" key="1">
    <source>
        <dbReference type="SAM" id="Phobius"/>
    </source>
</evidence>
<evidence type="ECO:0000259" key="3">
    <source>
        <dbReference type="Pfam" id="PF16555"/>
    </source>
</evidence>
<dbReference type="InterPro" id="IPR032364">
    <property type="entry name" value="GramPos_pilinD1_N"/>
</dbReference>
<evidence type="ECO:0000259" key="4">
    <source>
        <dbReference type="Pfam" id="PF17802"/>
    </source>
</evidence>
<reference evidence="5 6" key="1">
    <citation type="submission" date="2019-06" db="EMBL/GenBank/DDBJ databases">
        <title>Genome analyses of bacteria isolated from kimchi.</title>
        <authorList>
            <person name="Lee S."/>
            <person name="Ahn S."/>
            <person name="Roh S."/>
        </authorList>
    </citation>
    <scope>NUCLEOTIDE SEQUENCE [LARGE SCALE GENOMIC DNA]</scope>
    <source>
        <strain evidence="5 6">CBA3625</strain>
    </source>
</reference>
<protein>
    <recommendedName>
        <fullName evidence="7">Isopeptide-forming domain-containing fimbrial protein</fullName>
    </recommendedName>
</protein>
<dbReference type="InterPro" id="IPR013783">
    <property type="entry name" value="Ig-like_fold"/>
</dbReference>